<dbReference type="EMBL" id="EF125732">
    <property type="protein sequence ID" value="ABR27267.1"/>
    <property type="molecule type" value="Genomic_DNA"/>
</dbReference>
<proteinExistence type="predicted"/>
<organism evidence="1">
    <name type="scientific">Nyctotherus ovalis</name>
    <name type="common">Ciliate protozoan</name>
    <dbReference type="NCBI Taxonomy" id="70075"/>
    <lineage>
        <taxon>Eukaryota</taxon>
        <taxon>Sar</taxon>
        <taxon>Alveolata</taxon>
        <taxon>Ciliophora</taxon>
        <taxon>Intramacronucleata</taxon>
        <taxon>Armophorea</taxon>
        <taxon>Clevelandellida</taxon>
        <taxon>Nyctotheridae</taxon>
        <taxon>Nyctotherus</taxon>
    </lineage>
</organism>
<sequence>MMREGIEKPVLPPINKQSLISIKRNEIYNRINKKYSACHSPINYITRRIMHLHTSLLMPRRKAESQPRSKKLTLQGLSPQWKRDSQVAFKDNKFSRENLFNIAGYEVKSSVAIRRVYHKAIAQRNTSNLLNRNSKLNIDLINPKTGIQHYPNTFKRERQIKDKCTLKEDIQEDTDQLKRFVINVELTPKHLIVKN</sequence>
<reference evidence="1" key="1">
    <citation type="journal article" date="2007" name="J. Eukaryot. Microbiol.">
        <title>Variation in macronuclear genome content of three ciliates with extensive chromosomal fragmentation: a preliminary analysis.</title>
        <authorList>
            <person name="McGrath C.L."/>
            <person name="Zufall R.A."/>
            <person name="Katz L.A."/>
        </authorList>
    </citation>
    <scope>NUCLEOTIDE SEQUENCE</scope>
</reference>
<protein>
    <submittedName>
        <fullName evidence="1">Uncharacterized protein</fullName>
    </submittedName>
</protein>
<dbReference type="AlphaFoldDB" id="A6MI43"/>
<name>A6MI43_NYCOV</name>
<accession>A6MI43</accession>
<evidence type="ECO:0000313" key="1">
    <source>
        <dbReference type="EMBL" id="ABR27267.1"/>
    </source>
</evidence>